<evidence type="ECO:0000313" key="2">
    <source>
        <dbReference type="EMBL" id="GHA56543.1"/>
    </source>
</evidence>
<protein>
    <recommendedName>
        <fullName evidence="1">Tn3 transposase DDE domain-containing protein</fullName>
    </recommendedName>
</protein>
<dbReference type="InterPro" id="IPR002513">
    <property type="entry name" value="Tn3_Tnp_DDE_dom"/>
</dbReference>
<name>A0ABQ3D434_9ACTN</name>
<gene>
    <name evidence="2" type="ORF">GCM10010345_71300</name>
</gene>
<dbReference type="Proteomes" id="UP000653644">
    <property type="component" value="Unassembled WGS sequence"/>
</dbReference>
<proteinExistence type="predicted"/>
<reference evidence="3" key="1">
    <citation type="journal article" date="2019" name="Int. J. Syst. Evol. Microbiol.">
        <title>The Global Catalogue of Microorganisms (GCM) 10K type strain sequencing project: providing services to taxonomists for standard genome sequencing and annotation.</title>
        <authorList>
            <consortium name="The Broad Institute Genomics Platform"/>
            <consortium name="The Broad Institute Genome Sequencing Center for Infectious Disease"/>
            <person name="Wu L."/>
            <person name="Ma J."/>
        </authorList>
    </citation>
    <scope>NUCLEOTIDE SEQUENCE [LARGE SCALE GENOMIC DNA]</scope>
    <source>
        <strain evidence="3">JCM 4733</strain>
    </source>
</reference>
<dbReference type="RefSeq" id="WP_189892914.1">
    <property type="nucleotide sequence ID" value="NZ_BMVN01000037.1"/>
</dbReference>
<feature type="domain" description="Tn3 transposase DDE" evidence="1">
    <location>
        <begin position="1"/>
        <end position="62"/>
    </location>
</feature>
<dbReference type="EMBL" id="BMVN01000037">
    <property type="protein sequence ID" value="GHA56543.1"/>
    <property type="molecule type" value="Genomic_DNA"/>
</dbReference>
<evidence type="ECO:0000313" key="3">
    <source>
        <dbReference type="Proteomes" id="UP000653644"/>
    </source>
</evidence>
<accession>A0ABQ3D434</accession>
<keyword evidence="3" id="KW-1185">Reference proteome</keyword>
<comment type="caution">
    <text evidence="2">The sequence shown here is derived from an EMBL/GenBank/DDBJ whole genome shotgun (WGS) entry which is preliminary data.</text>
</comment>
<evidence type="ECO:0000259" key="1">
    <source>
        <dbReference type="Pfam" id="PF01526"/>
    </source>
</evidence>
<sequence>MTEYHARYGGNGTMIYRHAEKENVCISSQRTCCSSAEVAAVIEGLPRHCANAENEADYVDTTAPRWSGSPSPICSTSARCLG</sequence>
<dbReference type="Pfam" id="PF01526">
    <property type="entry name" value="DDE_Tnp_Tn3"/>
    <property type="match status" value="1"/>
</dbReference>
<organism evidence="2 3">
    <name type="scientific">Streptomyces canarius</name>
    <dbReference type="NCBI Taxonomy" id="285453"/>
    <lineage>
        <taxon>Bacteria</taxon>
        <taxon>Bacillati</taxon>
        <taxon>Actinomycetota</taxon>
        <taxon>Actinomycetes</taxon>
        <taxon>Kitasatosporales</taxon>
        <taxon>Streptomycetaceae</taxon>
        <taxon>Streptomyces</taxon>
    </lineage>
</organism>